<dbReference type="GO" id="GO:0000287">
    <property type="term" value="F:magnesium ion binding"/>
    <property type="evidence" value="ECO:0007669"/>
    <property type="project" value="UniProtKB-UniRule"/>
</dbReference>
<evidence type="ECO:0000256" key="6">
    <source>
        <dbReference type="ARBA" id="ARBA00022741"/>
    </source>
</evidence>
<dbReference type="InterPro" id="IPR011037">
    <property type="entry name" value="Pyrv_Knase-like_insert_dom_sf"/>
</dbReference>
<comment type="catalytic activity">
    <reaction evidence="13">
        <text>pyruvate + ATP = phosphoenolpyruvate + ADP + H(+)</text>
        <dbReference type="Rhea" id="RHEA:18157"/>
        <dbReference type="ChEBI" id="CHEBI:15361"/>
        <dbReference type="ChEBI" id="CHEBI:15378"/>
        <dbReference type="ChEBI" id="CHEBI:30616"/>
        <dbReference type="ChEBI" id="CHEBI:58702"/>
        <dbReference type="ChEBI" id="CHEBI:456216"/>
        <dbReference type="EC" id="2.7.1.40"/>
    </reaction>
</comment>
<dbReference type="KEGG" id="alam:RT761_02007"/>
<evidence type="ECO:0000313" key="17">
    <source>
        <dbReference type="Proteomes" id="UP000594463"/>
    </source>
</evidence>
<evidence type="ECO:0000256" key="1">
    <source>
        <dbReference type="ARBA" id="ARBA00004997"/>
    </source>
</evidence>
<organism evidence="16 17">
    <name type="scientific">Atribacter laminatus</name>
    <dbReference type="NCBI Taxonomy" id="2847778"/>
    <lineage>
        <taxon>Bacteria</taxon>
        <taxon>Pseudomonadati</taxon>
        <taxon>Atribacterota</taxon>
        <taxon>Atribacteria</taxon>
        <taxon>Atribacterales</taxon>
        <taxon>Atribacteraceae</taxon>
        <taxon>Atribacter</taxon>
    </lineage>
</organism>
<dbReference type="AlphaFoldDB" id="A0A7T1F366"/>
<dbReference type="NCBIfam" id="NF004491">
    <property type="entry name" value="PRK05826.1"/>
    <property type="match status" value="1"/>
</dbReference>
<keyword evidence="7 13" id="KW-0418">Kinase</keyword>
<dbReference type="RefSeq" id="WP_218111276.1">
    <property type="nucleotide sequence ID" value="NZ_CP065383.1"/>
</dbReference>
<dbReference type="GO" id="GO:0030955">
    <property type="term" value="F:potassium ion binding"/>
    <property type="evidence" value="ECO:0007669"/>
    <property type="project" value="UniProtKB-UniRule"/>
</dbReference>
<dbReference type="NCBIfam" id="NF004978">
    <property type="entry name" value="PRK06354.1"/>
    <property type="match status" value="1"/>
</dbReference>
<dbReference type="InterPro" id="IPR015793">
    <property type="entry name" value="Pyrv_Knase_brl"/>
</dbReference>
<gene>
    <name evidence="16" type="primary">pyk</name>
    <name evidence="16" type="ORF">RT761_02007</name>
</gene>
<keyword evidence="4 13" id="KW-0808">Transferase</keyword>
<dbReference type="InterPro" id="IPR040442">
    <property type="entry name" value="Pyrv_kinase-like_dom_sf"/>
</dbReference>
<keyword evidence="9 13" id="KW-0460">Magnesium</keyword>
<dbReference type="Gene3D" id="3.20.20.60">
    <property type="entry name" value="Phosphoenolpyruvate-binding domains"/>
    <property type="match status" value="1"/>
</dbReference>
<dbReference type="Pfam" id="PF02887">
    <property type="entry name" value="PK_C"/>
    <property type="match status" value="1"/>
</dbReference>
<dbReference type="GO" id="GO:0016301">
    <property type="term" value="F:kinase activity"/>
    <property type="evidence" value="ECO:0007669"/>
    <property type="project" value="UniProtKB-KW"/>
</dbReference>
<dbReference type="InterPro" id="IPR015806">
    <property type="entry name" value="Pyrv_Knase_insert_dom_sf"/>
</dbReference>
<dbReference type="Gene3D" id="2.40.33.10">
    <property type="entry name" value="PK beta-barrel domain-like"/>
    <property type="match status" value="1"/>
</dbReference>
<comment type="pathway">
    <text evidence="1 13">Carbohydrate degradation; glycolysis; pyruvate from D-glyceraldehyde 3-phosphate: step 5/5.</text>
</comment>
<dbReference type="NCBIfam" id="TIGR01064">
    <property type="entry name" value="pyruv_kin"/>
    <property type="match status" value="1"/>
</dbReference>
<dbReference type="SUPFAM" id="SSF50800">
    <property type="entry name" value="PK beta-barrel domain-like"/>
    <property type="match status" value="1"/>
</dbReference>
<dbReference type="EMBL" id="CP065383">
    <property type="protein sequence ID" value="QPM68783.1"/>
    <property type="molecule type" value="Genomic_DNA"/>
</dbReference>
<name>A0A7T1F366_ATRLM</name>
<proteinExistence type="inferred from homology"/>
<dbReference type="PRINTS" id="PR01050">
    <property type="entry name" value="PYRUVTKNASE"/>
</dbReference>
<protein>
    <recommendedName>
        <fullName evidence="3 12">Pyruvate kinase</fullName>
        <ecNumber evidence="3 12">2.7.1.40</ecNumber>
    </recommendedName>
</protein>
<dbReference type="Gene3D" id="3.40.1380.20">
    <property type="entry name" value="Pyruvate kinase, C-terminal domain"/>
    <property type="match status" value="1"/>
</dbReference>
<dbReference type="Pfam" id="PF00224">
    <property type="entry name" value="PK"/>
    <property type="match status" value="1"/>
</dbReference>
<dbReference type="SUPFAM" id="SSF51621">
    <property type="entry name" value="Phosphoenolpyruvate/pyruvate domain"/>
    <property type="match status" value="1"/>
</dbReference>
<dbReference type="InterPro" id="IPR036918">
    <property type="entry name" value="Pyrv_Knase_C_sf"/>
</dbReference>
<keyword evidence="10 13" id="KW-0324">Glycolysis</keyword>
<evidence type="ECO:0000256" key="10">
    <source>
        <dbReference type="ARBA" id="ARBA00023152"/>
    </source>
</evidence>
<evidence type="ECO:0000256" key="7">
    <source>
        <dbReference type="ARBA" id="ARBA00022777"/>
    </source>
</evidence>
<sequence length="480" mass="53361">MIDFLTSVNNLPRKTKIVATIGPSVANPEKIVKLIQEGVDVFRLNFSHGTLEEHFSVLQTIRKYDSQQKEFHGVIGDLPGPKLRIGEIQGEEAELLNGAIIYIIHSTLPGSLPVITVENDMLFALLKAGDIFFINDGLVRLRILSNQNRIILCKVEKGGIISSRKGINIPYLPDSFPSLTARDLLILEAIKDWDLDFLALSFVRGVKDILTLRKKISPFKKPFSIIAKIEKPQALDEIEDIVEASDGIMIARGDLGVEIPVESVPFWQKKIIFESRRRCKPVIVATQMLDSMIRNPIPTRAEVSDVAGAIFDGTDAIMLSGETAMGDFPMESVQIASKIARYTENHADFVPDVQKIISDNTDLSSAISFGAWEIARNLKLPVIVTATYSGSTARRISRFRPNIPILAFSPQYHILRHLKLSYGVIPFSMNLCTEPSELIEEMKRLTLASRFGKKGDKIVITAGVPLQKSGFTNLLQVEEI</sequence>
<evidence type="ECO:0000256" key="3">
    <source>
        <dbReference type="ARBA" id="ARBA00012142"/>
    </source>
</evidence>
<evidence type="ECO:0000256" key="11">
    <source>
        <dbReference type="ARBA" id="ARBA00023317"/>
    </source>
</evidence>
<evidence type="ECO:0000256" key="5">
    <source>
        <dbReference type="ARBA" id="ARBA00022723"/>
    </source>
</evidence>
<evidence type="ECO:0000256" key="8">
    <source>
        <dbReference type="ARBA" id="ARBA00022840"/>
    </source>
</evidence>
<keyword evidence="11 16" id="KW-0670">Pyruvate</keyword>
<comment type="similarity">
    <text evidence="2 13">Belongs to the pyruvate kinase family.</text>
</comment>
<dbReference type="Proteomes" id="UP000594463">
    <property type="component" value="Chromosome"/>
</dbReference>
<evidence type="ECO:0000256" key="12">
    <source>
        <dbReference type="NCBIfam" id="TIGR01064"/>
    </source>
</evidence>
<evidence type="ECO:0000313" key="16">
    <source>
        <dbReference type="EMBL" id="QPM68783.1"/>
    </source>
</evidence>
<evidence type="ECO:0000259" key="15">
    <source>
        <dbReference type="Pfam" id="PF02887"/>
    </source>
</evidence>
<dbReference type="InterPro" id="IPR001697">
    <property type="entry name" value="Pyr_Knase"/>
</dbReference>
<evidence type="ECO:0000259" key="14">
    <source>
        <dbReference type="Pfam" id="PF00224"/>
    </source>
</evidence>
<dbReference type="UniPathway" id="UPA00109">
    <property type="reaction ID" value="UER00188"/>
</dbReference>
<evidence type="ECO:0000256" key="9">
    <source>
        <dbReference type="ARBA" id="ARBA00022842"/>
    </source>
</evidence>
<dbReference type="InterPro" id="IPR015795">
    <property type="entry name" value="Pyrv_Knase_C"/>
</dbReference>
<keyword evidence="6" id="KW-0547">Nucleotide-binding</keyword>
<keyword evidence="17" id="KW-1185">Reference proteome</keyword>
<dbReference type="PANTHER" id="PTHR11817">
    <property type="entry name" value="PYRUVATE KINASE"/>
    <property type="match status" value="1"/>
</dbReference>
<feature type="domain" description="Pyruvate kinase C-terminal" evidence="15">
    <location>
        <begin position="366"/>
        <end position="477"/>
    </location>
</feature>
<evidence type="ECO:0000256" key="13">
    <source>
        <dbReference type="RuleBase" id="RU000504"/>
    </source>
</evidence>
<accession>A0A7T1F366</accession>
<dbReference type="SUPFAM" id="SSF52935">
    <property type="entry name" value="PK C-terminal domain-like"/>
    <property type="match status" value="1"/>
</dbReference>
<dbReference type="InterPro" id="IPR015813">
    <property type="entry name" value="Pyrv/PenolPyrv_kinase-like_dom"/>
</dbReference>
<keyword evidence="5" id="KW-0479">Metal-binding</keyword>
<dbReference type="GO" id="GO:0005524">
    <property type="term" value="F:ATP binding"/>
    <property type="evidence" value="ECO:0007669"/>
    <property type="project" value="UniProtKB-KW"/>
</dbReference>
<evidence type="ECO:0000256" key="2">
    <source>
        <dbReference type="ARBA" id="ARBA00008663"/>
    </source>
</evidence>
<feature type="domain" description="Pyruvate kinase barrel" evidence="14">
    <location>
        <begin position="13"/>
        <end position="333"/>
    </location>
</feature>
<keyword evidence="8" id="KW-0067">ATP-binding</keyword>
<dbReference type="EC" id="2.7.1.40" evidence="3 12"/>
<evidence type="ECO:0000256" key="4">
    <source>
        <dbReference type="ARBA" id="ARBA00022679"/>
    </source>
</evidence>
<reference evidence="16 17" key="1">
    <citation type="journal article" date="2021" name="Nat. Commun.">
        <title>Isolation of a member of the candidate phylum Atribacteria reveals a unique cell membrane structure.</title>
        <authorList>
            <person name="Taiki K."/>
            <person name="Nobu M.K."/>
            <person name="Kusada H."/>
            <person name="Meng X.-Y."/>
            <person name="Hosoki N."/>
            <person name="Uematsu K."/>
            <person name="Yoshioka H."/>
            <person name="Kamagata Y."/>
            <person name="Tamaki H."/>
        </authorList>
    </citation>
    <scope>NUCLEOTIDE SEQUENCE [LARGE SCALE GENOMIC DNA]</scope>
    <source>
        <strain evidence="16 17">RT761</strain>
    </source>
</reference>
<dbReference type="GO" id="GO:0004743">
    <property type="term" value="F:pyruvate kinase activity"/>
    <property type="evidence" value="ECO:0007669"/>
    <property type="project" value="UniProtKB-UniRule"/>
</dbReference>